<dbReference type="EMBL" id="GBZX01000122">
    <property type="protein sequence ID" value="JAG92618.1"/>
    <property type="molecule type" value="mRNA"/>
</dbReference>
<accession>A0A0C9SFI0</accession>
<protein>
    <submittedName>
        <fullName evidence="2">Putative secreted protein</fullName>
    </submittedName>
</protein>
<name>A0A0C9SFI0_AMBAM</name>
<organism evidence="2">
    <name type="scientific">Amblyomma americanum</name>
    <name type="common">Lone star tick</name>
    <dbReference type="NCBI Taxonomy" id="6943"/>
    <lineage>
        <taxon>Eukaryota</taxon>
        <taxon>Metazoa</taxon>
        <taxon>Ecdysozoa</taxon>
        <taxon>Arthropoda</taxon>
        <taxon>Chelicerata</taxon>
        <taxon>Arachnida</taxon>
        <taxon>Acari</taxon>
        <taxon>Parasitiformes</taxon>
        <taxon>Ixodida</taxon>
        <taxon>Ixodoidea</taxon>
        <taxon>Ixodidae</taxon>
        <taxon>Amblyomminae</taxon>
        <taxon>Amblyomma</taxon>
    </lineage>
</organism>
<evidence type="ECO:0000313" key="2">
    <source>
        <dbReference type="EMBL" id="JAG92618.1"/>
    </source>
</evidence>
<evidence type="ECO:0000256" key="1">
    <source>
        <dbReference type="SAM" id="SignalP"/>
    </source>
</evidence>
<sequence>MVSKECVQVVFLNLVIVLIGSCAEEISQSAENERYRDIYKFLTSEEPILSLNIKPTYTGPQCHVDFDLQTTPTDVSFRRLSLGYELPQRGAKRPSRPISSSGSGMQWRLDILRGVFKNAVHRSSENEVFCAMDVFKVEKRRKERLTTRNSQAVYRVEEIDYQTDDNKCAIFSTKPGEIRELPDSVELRVKLSAVTDGTEPPCLSKIRNFVVKYKAVQVPEFAHLLFCKTQCLRDRKCKSKISERHAIED</sequence>
<reference evidence="2" key="1">
    <citation type="journal article" date="2015" name="PLoS ONE">
        <title>An Insight into the Sialome of the Lone Star Tick, Amblyomma americanum, with a Glimpse on Its Time Dependent Gene Expression.</title>
        <authorList>
            <person name="Karim S."/>
            <person name="Ribeiro J.M."/>
        </authorList>
    </citation>
    <scope>NUCLEOTIDE SEQUENCE</scope>
    <source>
        <tissue evidence="2">Salivary gland</tissue>
    </source>
</reference>
<keyword evidence="1" id="KW-0732">Signal</keyword>
<feature type="signal peptide" evidence="1">
    <location>
        <begin position="1"/>
        <end position="23"/>
    </location>
</feature>
<dbReference type="AlphaFoldDB" id="A0A0C9SFI0"/>
<dbReference type="PROSITE" id="PS51257">
    <property type="entry name" value="PROKAR_LIPOPROTEIN"/>
    <property type="match status" value="1"/>
</dbReference>
<feature type="chain" id="PRO_5002219923" evidence="1">
    <location>
        <begin position="24"/>
        <end position="249"/>
    </location>
</feature>
<proteinExistence type="evidence at transcript level"/>